<evidence type="ECO:0000259" key="2">
    <source>
        <dbReference type="Pfam" id="PF03972"/>
    </source>
</evidence>
<dbReference type="GO" id="GO:0016829">
    <property type="term" value="F:lyase activity"/>
    <property type="evidence" value="ECO:0007669"/>
    <property type="project" value="InterPro"/>
</dbReference>
<dbReference type="PANTHER" id="PTHR16943:SF8">
    <property type="entry name" value="2-METHYLCITRATE DEHYDRATASE"/>
    <property type="match status" value="1"/>
</dbReference>
<proteinExistence type="inferred from homology"/>
<dbReference type="InterPro" id="IPR036148">
    <property type="entry name" value="MmgE/PrpD_sf"/>
</dbReference>
<dbReference type="Pfam" id="PF03972">
    <property type="entry name" value="MmgE_PrpD_N"/>
    <property type="match status" value="1"/>
</dbReference>
<feature type="domain" description="MmgE/PrpD C-terminal" evidence="3">
    <location>
        <begin position="263"/>
        <end position="425"/>
    </location>
</feature>
<dbReference type="Gene3D" id="1.10.4100.10">
    <property type="entry name" value="2-methylcitrate dehydratase PrpD"/>
    <property type="match status" value="1"/>
</dbReference>
<keyword evidence="5" id="KW-1185">Reference proteome</keyword>
<evidence type="ECO:0000256" key="1">
    <source>
        <dbReference type="ARBA" id="ARBA00006174"/>
    </source>
</evidence>
<feature type="domain" description="MmgE/PrpD N-terminal" evidence="2">
    <location>
        <begin position="19"/>
        <end position="232"/>
    </location>
</feature>
<protein>
    <recommendedName>
        <fullName evidence="6">MmgE/PrpD family protein</fullName>
    </recommendedName>
</protein>
<evidence type="ECO:0008006" key="6">
    <source>
        <dbReference type="Google" id="ProtNLM"/>
    </source>
</evidence>
<name>A0A3N4HAG2_9LACT</name>
<dbReference type="InterPro" id="IPR045336">
    <property type="entry name" value="MmgE_PrpD_N"/>
</dbReference>
<accession>A0A3N4HAG2</accession>
<evidence type="ECO:0000313" key="4">
    <source>
        <dbReference type="EMBL" id="RPA62444.1"/>
    </source>
</evidence>
<organism evidence="4 5">
    <name type="scientific">Aerococcus agrisoli</name>
    <dbReference type="NCBI Taxonomy" id="2487350"/>
    <lineage>
        <taxon>Bacteria</taxon>
        <taxon>Bacillati</taxon>
        <taxon>Bacillota</taxon>
        <taxon>Bacilli</taxon>
        <taxon>Lactobacillales</taxon>
        <taxon>Aerococcaceae</taxon>
        <taxon>Aerococcus</taxon>
    </lineage>
</organism>
<dbReference type="EMBL" id="RKMG01000004">
    <property type="protein sequence ID" value="RPA62444.1"/>
    <property type="molecule type" value="Genomic_DNA"/>
</dbReference>
<dbReference type="Gene3D" id="3.30.1330.120">
    <property type="entry name" value="2-methylcitrate dehydratase PrpD"/>
    <property type="match status" value="1"/>
</dbReference>
<dbReference type="OrthoDB" id="9795089at2"/>
<dbReference type="AlphaFoldDB" id="A0A3N4HAG2"/>
<sequence length="444" mass="48506">MNENLWINSLIDAKPLTNHVAVREAKKGIQDYLASSFFAVKNPNVLALNNEQAIVYGQTETSKRFNLETSHQALVYGFAAHYEDLDDTQSNLRGHPSAVILSALLAVAKPHDAGEKFLDAYISGIEIAGRLGQVFNPTIYNKGWHSTGFIGIFGATAALIKYLNIDASIANQAFSLAASQASGYRFQFGSDAKPLQAGIAAKHAIDAVDWALKGMTGSANYLSGKNGLVHMFDLDENKLQSVLSAPWTESLEIVSPGLWFKAYPFCSAAFRLADASLEIHEKQAIQLDDIESIDISFNPGRDAALIYTNPVNGLQGKFSGEYVTLLGLTKGTFDPKDFTDASLDDEVLANLDKVKRVYYPETEKGLSSQIYVKLKDKTTFHAEVFDPYGSPNNPLSNADIKDKLANGLGNEKQANVIAQTIENLEKNTLKEFLQAINRNENGGK</sequence>
<dbReference type="PANTHER" id="PTHR16943">
    <property type="entry name" value="2-METHYLCITRATE DEHYDRATASE-RELATED"/>
    <property type="match status" value="1"/>
</dbReference>
<reference evidence="4 5" key="1">
    <citation type="submission" date="2018-11" db="EMBL/GenBank/DDBJ databases">
        <title>Aerococcus sp. SJQ22, whole genome shotgun sequence.</title>
        <authorList>
            <person name="Sun L."/>
            <person name="Gao X."/>
            <person name="Chen W."/>
            <person name="Huang K."/>
        </authorList>
    </citation>
    <scope>NUCLEOTIDE SEQUENCE [LARGE SCALE GENOMIC DNA]</scope>
    <source>
        <strain evidence="4 5">SJQ22</strain>
    </source>
</reference>
<dbReference type="InterPro" id="IPR042188">
    <property type="entry name" value="MmgE/PrpD_sf_2"/>
</dbReference>
<comment type="similarity">
    <text evidence="1">Belongs to the PrpD family.</text>
</comment>
<gene>
    <name evidence="4" type="ORF">EF384_02165</name>
</gene>
<dbReference type="RefSeq" id="WP_123779349.1">
    <property type="nucleotide sequence ID" value="NZ_RKMG01000004.1"/>
</dbReference>
<dbReference type="InterPro" id="IPR045337">
    <property type="entry name" value="MmgE_PrpD_C"/>
</dbReference>
<comment type="caution">
    <text evidence="4">The sequence shown here is derived from an EMBL/GenBank/DDBJ whole genome shotgun (WGS) entry which is preliminary data.</text>
</comment>
<dbReference type="Proteomes" id="UP000273977">
    <property type="component" value="Unassembled WGS sequence"/>
</dbReference>
<evidence type="ECO:0000259" key="3">
    <source>
        <dbReference type="Pfam" id="PF19305"/>
    </source>
</evidence>
<dbReference type="SUPFAM" id="SSF103378">
    <property type="entry name" value="2-methylcitrate dehydratase PrpD"/>
    <property type="match status" value="1"/>
</dbReference>
<dbReference type="InterPro" id="IPR005656">
    <property type="entry name" value="MmgE_PrpD"/>
</dbReference>
<dbReference type="InterPro" id="IPR042183">
    <property type="entry name" value="MmgE/PrpD_sf_1"/>
</dbReference>
<evidence type="ECO:0000313" key="5">
    <source>
        <dbReference type="Proteomes" id="UP000273977"/>
    </source>
</evidence>
<dbReference type="Pfam" id="PF19305">
    <property type="entry name" value="MmgE_PrpD_C"/>
    <property type="match status" value="1"/>
</dbReference>